<evidence type="ECO:0000313" key="9">
    <source>
        <dbReference type="Proteomes" id="UP001470230"/>
    </source>
</evidence>
<proteinExistence type="predicted"/>
<dbReference type="SUPFAM" id="SSF46689">
    <property type="entry name" value="Homeodomain-like"/>
    <property type="match status" value="2"/>
</dbReference>
<keyword evidence="1" id="KW-0805">Transcription regulation</keyword>
<name>A0ABR2KNJ6_9EUKA</name>
<dbReference type="SMART" id="SM00717">
    <property type="entry name" value="SANT"/>
    <property type="match status" value="2"/>
</dbReference>
<evidence type="ECO:0000259" key="6">
    <source>
        <dbReference type="PROSITE" id="PS51293"/>
    </source>
</evidence>
<evidence type="ECO:0000313" key="8">
    <source>
        <dbReference type="EMBL" id="KAK8892710.1"/>
    </source>
</evidence>
<feature type="domain" description="Myb-like" evidence="5">
    <location>
        <begin position="88"/>
        <end position="140"/>
    </location>
</feature>
<dbReference type="PROSITE" id="PS51294">
    <property type="entry name" value="HTH_MYB"/>
    <property type="match status" value="2"/>
</dbReference>
<dbReference type="EMBL" id="JAPFFF010000004">
    <property type="protein sequence ID" value="KAK8892710.1"/>
    <property type="molecule type" value="Genomic_DNA"/>
</dbReference>
<dbReference type="PANTHER" id="PTHR46621:SF1">
    <property type="entry name" value="SNRNA-ACTIVATING PROTEIN COMPLEX SUBUNIT 4"/>
    <property type="match status" value="1"/>
</dbReference>
<keyword evidence="2" id="KW-0238">DNA-binding</keyword>
<evidence type="ECO:0000256" key="3">
    <source>
        <dbReference type="ARBA" id="ARBA00023163"/>
    </source>
</evidence>
<keyword evidence="3" id="KW-0804">Transcription</keyword>
<organism evidence="8 9">
    <name type="scientific">Tritrichomonas musculus</name>
    <dbReference type="NCBI Taxonomy" id="1915356"/>
    <lineage>
        <taxon>Eukaryota</taxon>
        <taxon>Metamonada</taxon>
        <taxon>Parabasalia</taxon>
        <taxon>Tritrichomonadida</taxon>
        <taxon>Tritrichomonadidae</taxon>
        <taxon>Tritrichomonas</taxon>
    </lineage>
</organism>
<dbReference type="Pfam" id="PF13921">
    <property type="entry name" value="Myb_DNA-bind_6"/>
    <property type="match status" value="1"/>
</dbReference>
<evidence type="ECO:0000259" key="5">
    <source>
        <dbReference type="PROSITE" id="PS50090"/>
    </source>
</evidence>
<evidence type="ECO:0000259" key="7">
    <source>
        <dbReference type="PROSITE" id="PS51294"/>
    </source>
</evidence>
<dbReference type="PANTHER" id="PTHR46621">
    <property type="entry name" value="SNRNA-ACTIVATING PROTEIN COMPLEX SUBUNIT 4"/>
    <property type="match status" value="1"/>
</dbReference>
<dbReference type="Proteomes" id="UP001470230">
    <property type="component" value="Unassembled WGS sequence"/>
</dbReference>
<accession>A0ABR2KNJ6</accession>
<evidence type="ECO:0008006" key="10">
    <source>
        <dbReference type="Google" id="ProtNLM"/>
    </source>
</evidence>
<evidence type="ECO:0000256" key="1">
    <source>
        <dbReference type="ARBA" id="ARBA00023015"/>
    </source>
</evidence>
<sequence length="230" mass="26289">MQPPALLSTVSDMLQEGNKDKSPELTEIFNQYFNQANSGTEVNSKLEKLLEEVQPNAKPEELISEIIKTDNHQPKPNTKGYANYPFSHIRKKSRQWTPEEDQRLIEAINTKGSDNWSQIAKIVGNGRTQAQCSQRWHRVLDPKISKGNWSKEEEEKLISLVESVGTKAWTKIASKMGNRSDVQCRFRYNFLLKKADNKSDQIVPIALPQALITKNPQQNDNVNLYEHGDQ</sequence>
<dbReference type="PROSITE" id="PS51293">
    <property type="entry name" value="SANT"/>
    <property type="match status" value="1"/>
</dbReference>
<evidence type="ECO:0000256" key="4">
    <source>
        <dbReference type="ARBA" id="ARBA00023242"/>
    </source>
</evidence>
<gene>
    <name evidence="8" type="ORF">M9Y10_029950</name>
</gene>
<feature type="domain" description="HTH myb-type" evidence="7">
    <location>
        <begin position="88"/>
        <end position="144"/>
    </location>
</feature>
<keyword evidence="4" id="KW-0539">Nucleus</keyword>
<feature type="domain" description="SANT" evidence="6">
    <location>
        <begin position="144"/>
        <end position="197"/>
    </location>
</feature>
<dbReference type="InterPro" id="IPR051575">
    <property type="entry name" value="Myb-like_DNA-bd"/>
</dbReference>
<feature type="domain" description="HTH myb-type" evidence="7">
    <location>
        <begin position="146"/>
        <end position="196"/>
    </location>
</feature>
<keyword evidence="9" id="KW-1185">Reference proteome</keyword>
<comment type="caution">
    <text evidence="8">The sequence shown here is derived from an EMBL/GenBank/DDBJ whole genome shotgun (WGS) entry which is preliminary data.</text>
</comment>
<protein>
    <recommendedName>
        <fullName evidence="10">Myb-like DNA-binding domain containing protein</fullName>
    </recommendedName>
</protein>
<dbReference type="Gene3D" id="1.10.10.60">
    <property type="entry name" value="Homeodomain-like"/>
    <property type="match status" value="2"/>
</dbReference>
<reference evidence="8 9" key="1">
    <citation type="submission" date="2024-04" db="EMBL/GenBank/DDBJ databases">
        <title>Tritrichomonas musculus Genome.</title>
        <authorList>
            <person name="Alves-Ferreira E."/>
            <person name="Grigg M."/>
            <person name="Lorenzi H."/>
            <person name="Galac M."/>
        </authorList>
    </citation>
    <scope>NUCLEOTIDE SEQUENCE [LARGE SCALE GENOMIC DNA]</scope>
    <source>
        <strain evidence="8 9">EAF2021</strain>
    </source>
</reference>
<dbReference type="InterPro" id="IPR017884">
    <property type="entry name" value="SANT_dom"/>
</dbReference>
<dbReference type="PROSITE" id="PS50090">
    <property type="entry name" value="MYB_LIKE"/>
    <property type="match status" value="2"/>
</dbReference>
<dbReference type="InterPro" id="IPR001005">
    <property type="entry name" value="SANT/Myb"/>
</dbReference>
<dbReference type="InterPro" id="IPR017930">
    <property type="entry name" value="Myb_dom"/>
</dbReference>
<dbReference type="CDD" id="cd00167">
    <property type="entry name" value="SANT"/>
    <property type="match status" value="2"/>
</dbReference>
<evidence type="ECO:0000256" key="2">
    <source>
        <dbReference type="ARBA" id="ARBA00023125"/>
    </source>
</evidence>
<feature type="domain" description="Myb-like" evidence="5">
    <location>
        <begin position="141"/>
        <end position="192"/>
    </location>
</feature>
<dbReference type="InterPro" id="IPR009057">
    <property type="entry name" value="Homeodomain-like_sf"/>
</dbReference>